<proteinExistence type="predicted"/>
<reference evidence="1 2" key="1">
    <citation type="journal article" date="2022" name="G3 (Bethesda)">
        <title>Whole-genome sequence and methylome profiling of the almond [Prunus dulcis (Mill.) D.A. Webb] cultivar 'Nonpareil'.</title>
        <authorList>
            <person name="D'Amico-Willman K.M."/>
            <person name="Ouma W.Z."/>
            <person name="Meulia T."/>
            <person name="Sideli G.M."/>
            <person name="Gradziel T.M."/>
            <person name="Fresnedo-Ramirez J."/>
        </authorList>
    </citation>
    <scope>NUCLEOTIDE SEQUENCE [LARGE SCALE GENOMIC DNA]</scope>
    <source>
        <strain evidence="1">Clone GOH B32 T37-40</strain>
    </source>
</reference>
<dbReference type="EMBL" id="JAJFAZ020000003">
    <property type="protein sequence ID" value="KAI5338713.1"/>
    <property type="molecule type" value="Genomic_DNA"/>
</dbReference>
<keyword evidence="2" id="KW-1185">Reference proteome</keyword>
<dbReference type="Proteomes" id="UP001054821">
    <property type="component" value="Chromosome 3"/>
</dbReference>
<sequence length="122" mass="14316">MLEKELNRSQEDWKYVPQLPYPSSLLQQPYPSSLLQQLYPKSYEAPSFVLFDRRKGTPKKHVNRFIDDLGPHDVSIRSWEDLASMFYKKYFQHEERVTTTQLKTPAKSMGKTLWTSCPDSGT</sequence>
<gene>
    <name evidence="1" type="ORF">L3X38_017985</name>
</gene>
<organism evidence="1 2">
    <name type="scientific">Prunus dulcis</name>
    <name type="common">Almond</name>
    <name type="synonym">Amygdalus dulcis</name>
    <dbReference type="NCBI Taxonomy" id="3755"/>
    <lineage>
        <taxon>Eukaryota</taxon>
        <taxon>Viridiplantae</taxon>
        <taxon>Streptophyta</taxon>
        <taxon>Embryophyta</taxon>
        <taxon>Tracheophyta</taxon>
        <taxon>Spermatophyta</taxon>
        <taxon>Magnoliopsida</taxon>
        <taxon>eudicotyledons</taxon>
        <taxon>Gunneridae</taxon>
        <taxon>Pentapetalae</taxon>
        <taxon>rosids</taxon>
        <taxon>fabids</taxon>
        <taxon>Rosales</taxon>
        <taxon>Rosaceae</taxon>
        <taxon>Amygdaloideae</taxon>
        <taxon>Amygdaleae</taxon>
        <taxon>Prunus</taxon>
    </lineage>
</organism>
<comment type="caution">
    <text evidence="1">The sequence shown here is derived from an EMBL/GenBank/DDBJ whole genome shotgun (WGS) entry which is preliminary data.</text>
</comment>
<evidence type="ECO:0000313" key="2">
    <source>
        <dbReference type="Proteomes" id="UP001054821"/>
    </source>
</evidence>
<protein>
    <submittedName>
        <fullName evidence="1">Uncharacterized protein</fullName>
    </submittedName>
</protein>
<dbReference type="AlphaFoldDB" id="A0AAD4W964"/>
<evidence type="ECO:0000313" key="1">
    <source>
        <dbReference type="EMBL" id="KAI5338713.1"/>
    </source>
</evidence>
<name>A0AAD4W964_PRUDU</name>
<accession>A0AAD4W964</accession>